<dbReference type="EMBL" id="CAUOFW020002713">
    <property type="protein sequence ID" value="CAK9155481.1"/>
    <property type="molecule type" value="Genomic_DNA"/>
</dbReference>
<evidence type="ECO:0000313" key="4">
    <source>
        <dbReference type="Proteomes" id="UP001642360"/>
    </source>
</evidence>
<feature type="compositionally biased region" description="Basic and acidic residues" evidence="1">
    <location>
        <begin position="87"/>
        <end position="104"/>
    </location>
</feature>
<feature type="compositionally biased region" description="Basic and acidic residues" evidence="1">
    <location>
        <begin position="372"/>
        <end position="395"/>
    </location>
</feature>
<dbReference type="SMART" id="SM00271">
    <property type="entry name" value="DnaJ"/>
    <property type="match status" value="1"/>
</dbReference>
<feature type="region of interest" description="Disordered" evidence="1">
    <location>
        <begin position="1"/>
        <end position="119"/>
    </location>
</feature>
<proteinExistence type="predicted"/>
<feature type="compositionally biased region" description="Basic residues" evidence="1">
    <location>
        <begin position="39"/>
        <end position="49"/>
    </location>
</feature>
<dbReference type="PROSITE" id="PS50076">
    <property type="entry name" value="DNAJ_2"/>
    <property type="match status" value="1"/>
</dbReference>
<organism evidence="3 4">
    <name type="scientific">Ilex paraguariensis</name>
    <name type="common">yerba mate</name>
    <dbReference type="NCBI Taxonomy" id="185542"/>
    <lineage>
        <taxon>Eukaryota</taxon>
        <taxon>Viridiplantae</taxon>
        <taxon>Streptophyta</taxon>
        <taxon>Embryophyta</taxon>
        <taxon>Tracheophyta</taxon>
        <taxon>Spermatophyta</taxon>
        <taxon>Magnoliopsida</taxon>
        <taxon>eudicotyledons</taxon>
        <taxon>Gunneridae</taxon>
        <taxon>Pentapetalae</taxon>
        <taxon>asterids</taxon>
        <taxon>campanulids</taxon>
        <taxon>Aquifoliales</taxon>
        <taxon>Aquifoliaceae</taxon>
        <taxon>Ilex</taxon>
    </lineage>
</organism>
<evidence type="ECO:0000256" key="1">
    <source>
        <dbReference type="SAM" id="MobiDB-lite"/>
    </source>
</evidence>
<feature type="compositionally biased region" description="Basic residues" evidence="1">
    <location>
        <begin position="59"/>
        <end position="69"/>
    </location>
</feature>
<feature type="domain" description="J" evidence="2">
    <location>
        <begin position="320"/>
        <end position="384"/>
    </location>
</feature>
<evidence type="ECO:0000313" key="3">
    <source>
        <dbReference type="EMBL" id="CAK9155481.1"/>
    </source>
</evidence>
<dbReference type="CDD" id="cd06257">
    <property type="entry name" value="DnaJ"/>
    <property type="match status" value="1"/>
</dbReference>
<comment type="caution">
    <text evidence="3">The sequence shown here is derived from an EMBL/GenBank/DDBJ whole genome shotgun (WGS) entry which is preliminary data.</text>
</comment>
<dbReference type="AlphaFoldDB" id="A0ABC8SE57"/>
<gene>
    <name evidence="3" type="ORF">ILEXP_LOCUS23893</name>
</gene>
<evidence type="ECO:0000259" key="2">
    <source>
        <dbReference type="PROSITE" id="PS50076"/>
    </source>
</evidence>
<dbReference type="PANTHER" id="PTHR47422:SF1">
    <property type="entry name" value="DNAJ HEAT SHOCK N-TERMINAL DOMAIN-CONTAINING PROTEIN"/>
    <property type="match status" value="1"/>
</dbReference>
<feature type="compositionally biased region" description="Polar residues" evidence="1">
    <location>
        <begin position="200"/>
        <end position="216"/>
    </location>
</feature>
<dbReference type="Pfam" id="PF00226">
    <property type="entry name" value="DnaJ"/>
    <property type="match status" value="1"/>
</dbReference>
<reference evidence="3 4" key="1">
    <citation type="submission" date="2024-02" db="EMBL/GenBank/DDBJ databases">
        <authorList>
            <person name="Vignale AGUSTIN F."/>
            <person name="Sosa J E."/>
            <person name="Modenutti C."/>
        </authorList>
    </citation>
    <scope>NUCLEOTIDE SEQUENCE [LARGE SCALE GENOMIC DNA]</scope>
</reference>
<dbReference type="InterPro" id="IPR036869">
    <property type="entry name" value="J_dom_sf"/>
</dbReference>
<feature type="region of interest" description="Disordered" evidence="1">
    <location>
        <begin position="372"/>
        <end position="396"/>
    </location>
</feature>
<protein>
    <recommendedName>
        <fullName evidence="2">J domain-containing protein</fullName>
    </recommendedName>
</protein>
<name>A0ABC8SE57_9AQUA</name>
<dbReference type="SUPFAM" id="SSF46565">
    <property type="entry name" value="Chaperone J-domain"/>
    <property type="match status" value="1"/>
</dbReference>
<feature type="compositionally biased region" description="Basic residues" evidence="1">
    <location>
        <begin position="76"/>
        <end position="86"/>
    </location>
</feature>
<keyword evidence="4" id="KW-1185">Reference proteome</keyword>
<accession>A0ABC8SE57</accession>
<dbReference type="Gene3D" id="1.10.287.110">
    <property type="entry name" value="DnaJ domain"/>
    <property type="match status" value="1"/>
</dbReference>
<dbReference type="InterPro" id="IPR001623">
    <property type="entry name" value="DnaJ_domain"/>
</dbReference>
<dbReference type="PANTHER" id="PTHR47422">
    <property type="entry name" value="DNAJ HEAT SHOCK N-TERMINAL DOMAIN-CONTAINING PROTEIN"/>
    <property type="match status" value="1"/>
</dbReference>
<sequence length="411" mass="46719">MGGDRLSKSKKSKRQLDHPTSSSSSSDSSYSDDVEASSKRHKRSHRRHRSSSDRSSRREKVKRRDRRRGIKDEERKRKRRLKREGKKKVLESRSGSETESKYSDGDNSGPQREREDPGAVTRYILKEFPGVFGDLEQLLQMIDDGQAVDISGLSERSLVKHLRKLFLSLKLKENGDNVFLLPSKVCPTLEIIGPIIHSSTEPQRQQLDSSVSQNDMHSVPPDMDCRQVPVDSNLTTPGPKEDVTAPSKRMIGPEMPSAELLAAAAKLTEAEAELREAELEEDTELFIGPPPPAMVKEAESANEAERFEEVTRIMGVEVDSPYDVLGVNRNMSSDNIKKRYWKLSLIVHPDKCSHPQAHQAFIKLNKTFKDLQDPEKRKALDDKIKQKEEQEEFKAELQAMREAAQWRRLQG</sequence>
<dbReference type="PRINTS" id="PR00625">
    <property type="entry name" value="JDOMAIN"/>
</dbReference>
<dbReference type="Proteomes" id="UP001642360">
    <property type="component" value="Unassembled WGS sequence"/>
</dbReference>
<feature type="region of interest" description="Disordered" evidence="1">
    <location>
        <begin position="200"/>
        <end position="251"/>
    </location>
</feature>